<comment type="caution">
    <text evidence="2">The sequence shown here is derived from an EMBL/GenBank/DDBJ whole genome shotgun (WGS) entry which is preliminary data.</text>
</comment>
<proteinExistence type="predicted"/>
<sequence>MELIQCYFEEGHSYGVILEMLAVYHAKMIILCSLKTHLKDAALFRRQNYSPLNDVRNAIRADLLGPDQLFGYRCCNLLFQKLHVKRDDVMRLLKELHPNWTEQRRRRTFVRRTYHSMGTNFWWHLDGYDKLKPFGFAISGCIDGFSRRVL</sequence>
<dbReference type="InterPro" id="IPR058913">
    <property type="entry name" value="Integrase_dom_put"/>
</dbReference>
<dbReference type="PANTHER" id="PTHR46791:SF12">
    <property type="match status" value="1"/>
</dbReference>
<accession>A0AA88MAE3</accession>
<reference evidence="2" key="1">
    <citation type="submission" date="2023-08" db="EMBL/GenBank/DDBJ databases">
        <title>Pelteobagrus vachellii genome.</title>
        <authorList>
            <person name="Liu H."/>
        </authorList>
    </citation>
    <scope>NUCLEOTIDE SEQUENCE</scope>
    <source>
        <strain evidence="2">PRFRI_2022a</strain>
        <tissue evidence="2">Muscle</tissue>
    </source>
</reference>
<dbReference type="EMBL" id="JAVHJS010000016">
    <property type="protein sequence ID" value="KAK2832604.1"/>
    <property type="molecule type" value="Genomic_DNA"/>
</dbReference>
<feature type="domain" description="Integrase core" evidence="1">
    <location>
        <begin position="114"/>
        <end position="149"/>
    </location>
</feature>
<evidence type="ECO:0000313" key="3">
    <source>
        <dbReference type="Proteomes" id="UP001187315"/>
    </source>
</evidence>
<protein>
    <recommendedName>
        <fullName evidence="1">Integrase core domain-containing protein</fullName>
    </recommendedName>
</protein>
<organism evidence="2 3">
    <name type="scientific">Tachysurus vachellii</name>
    <name type="common">Darkbarbel catfish</name>
    <name type="synonym">Pelteobagrus vachellii</name>
    <dbReference type="NCBI Taxonomy" id="175792"/>
    <lineage>
        <taxon>Eukaryota</taxon>
        <taxon>Metazoa</taxon>
        <taxon>Chordata</taxon>
        <taxon>Craniata</taxon>
        <taxon>Vertebrata</taxon>
        <taxon>Euteleostomi</taxon>
        <taxon>Actinopterygii</taxon>
        <taxon>Neopterygii</taxon>
        <taxon>Teleostei</taxon>
        <taxon>Ostariophysi</taxon>
        <taxon>Siluriformes</taxon>
        <taxon>Bagridae</taxon>
        <taxon>Tachysurus</taxon>
    </lineage>
</organism>
<dbReference type="AlphaFoldDB" id="A0AA88MAE3"/>
<dbReference type="Pfam" id="PF24764">
    <property type="entry name" value="rva_4"/>
    <property type="match status" value="1"/>
</dbReference>
<gene>
    <name evidence="2" type="ORF">Q7C36_016066</name>
</gene>
<keyword evidence="3" id="KW-1185">Reference proteome</keyword>
<evidence type="ECO:0000259" key="1">
    <source>
        <dbReference type="Pfam" id="PF24764"/>
    </source>
</evidence>
<evidence type="ECO:0000313" key="2">
    <source>
        <dbReference type="EMBL" id="KAK2832604.1"/>
    </source>
</evidence>
<dbReference type="Proteomes" id="UP001187315">
    <property type="component" value="Unassembled WGS sequence"/>
</dbReference>
<name>A0AA88MAE3_TACVA</name>
<dbReference type="PANTHER" id="PTHR46791">
    <property type="entry name" value="EXPRESSED PROTEIN"/>
    <property type="match status" value="1"/>
</dbReference>